<dbReference type="PROSITE" id="PS01033">
    <property type="entry name" value="GLOBIN"/>
    <property type="match status" value="1"/>
</dbReference>
<dbReference type="Gene3D" id="1.10.490.10">
    <property type="entry name" value="Globins"/>
    <property type="match status" value="1"/>
</dbReference>
<dbReference type="InterPro" id="IPR000971">
    <property type="entry name" value="Globin"/>
</dbReference>
<dbReference type="RefSeq" id="WP_121853307.1">
    <property type="nucleotide sequence ID" value="NZ_CP037952.1"/>
</dbReference>
<dbReference type="PANTHER" id="PTHR43396">
    <property type="entry name" value="FLAVOHEMOPROTEIN"/>
    <property type="match status" value="1"/>
</dbReference>
<reference evidence="3 4" key="1">
    <citation type="submission" date="2018-09" db="EMBL/GenBank/DDBJ databases">
        <title>Phylogeny of the Shewanellaceae, and recommendation for two new genera, Pseudoshewanella and Parashewanella.</title>
        <authorList>
            <person name="Wang G."/>
        </authorList>
    </citation>
    <scope>NUCLEOTIDE SEQUENCE [LARGE SCALE GENOMIC DNA]</scope>
    <source>
        <strain evidence="3 4">KCTC 22492</strain>
    </source>
</reference>
<keyword evidence="1" id="KW-0813">Transport</keyword>
<feature type="domain" description="Globin" evidence="2">
    <location>
        <begin position="1"/>
        <end position="134"/>
    </location>
</feature>
<dbReference type="Pfam" id="PF00042">
    <property type="entry name" value="Globin"/>
    <property type="match status" value="1"/>
</dbReference>
<dbReference type="OrthoDB" id="9801223at2"/>
<dbReference type="Proteomes" id="UP000273022">
    <property type="component" value="Unassembled WGS sequence"/>
</dbReference>
<evidence type="ECO:0000256" key="1">
    <source>
        <dbReference type="RuleBase" id="RU000356"/>
    </source>
</evidence>
<keyword evidence="1" id="KW-0561">Oxygen transport</keyword>
<comment type="caution">
    <text evidence="3">The sequence shown here is derived from an EMBL/GenBank/DDBJ whole genome shotgun (WGS) entry which is preliminary data.</text>
</comment>
<dbReference type="CDD" id="cd12131">
    <property type="entry name" value="HGbI-like"/>
    <property type="match status" value="1"/>
</dbReference>
<dbReference type="GO" id="GO:0020037">
    <property type="term" value="F:heme binding"/>
    <property type="evidence" value="ECO:0007669"/>
    <property type="project" value="InterPro"/>
</dbReference>
<dbReference type="AlphaFoldDB" id="A0A3A6TXJ2"/>
<keyword evidence="3" id="KW-0675">Receptor</keyword>
<evidence type="ECO:0000259" key="2">
    <source>
        <dbReference type="PROSITE" id="PS01033"/>
    </source>
</evidence>
<name>A0A3A6TXJ2_9GAMM</name>
<evidence type="ECO:0000313" key="3">
    <source>
        <dbReference type="EMBL" id="RJY16460.1"/>
    </source>
</evidence>
<keyword evidence="1" id="KW-0479">Metal-binding</keyword>
<protein>
    <submittedName>
        <fullName evidence="3">Hemin receptor</fullName>
    </submittedName>
</protein>
<dbReference type="GO" id="GO:0005344">
    <property type="term" value="F:oxygen carrier activity"/>
    <property type="evidence" value="ECO:0007669"/>
    <property type="project" value="UniProtKB-KW"/>
</dbReference>
<dbReference type="EMBL" id="QYYH01000046">
    <property type="protein sequence ID" value="RJY16460.1"/>
    <property type="molecule type" value="Genomic_DNA"/>
</dbReference>
<dbReference type="GO" id="GO:0019825">
    <property type="term" value="F:oxygen binding"/>
    <property type="evidence" value="ECO:0007669"/>
    <property type="project" value="InterPro"/>
</dbReference>
<dbReference type="SUPFAM" id="SSF46458">
    <property type="entry name" value="Globin-like"/>
    <property type="match status" value="1"/>
</dbReference>
<comment type="similarity">
    <text evidence="1">Belongs to the globin family.</text>
</comment>
<evidence type="ECO:0000313" key="4">
    <source>
        <dbReference type="Proteomes" id="UP000273022"/>
    </source>
</evidence>
<sequence>MTPHQITIIQQSWENVLPIKAQAAEIFYNRLFELDPSLKPMFTGDIKQQGDKLMLTLSVAVNSLTRLETLIPILEDMARRHVDYGVQDKHYATVGQALIDTLATAFGDAFTDELKSAWTEMYQVVANTMINATQ</sequence>
<keyword evidence="1" id="KW-0349">Heme</keyword>
<dbReference type="GO" id="GO:0071500">
    <property type="term" value="P:cellular response to nitrosative stress"/>
    <property type="evidence" value="ECO:0007669"/>
    <property type="project" value="TreeGrafter"/>
</dbReference>
<dbReference type="InterPro" id="IPR012292">
    <property type="entry name" value="Globin/Proto"/>
</dbReference>
<dbReference type="GO" id="GO:0046210">
    <property type="term" value="P:nitric oxide catabolic process"/>
    <property type="evidence" value="ECO:0007669"/>
    <property type="project" value="TreeGrafter"/>
</dbReference>
<accession>A0A3A6TXJ2</accession>
<keyword evidence="4" id="KW-1185">Reference proteome</keyword>
<gene>
    <name evidence="3" type="ORF">D5R81_08910</name>
</gene>
<organism evidence="3 4">
    <name type="scientific">Parashewanella spongiae</name>
    <dbReference type="NCBI Taxonomy" id="342950"/>
    <lineage>
        <taxon>Bacteria</taxon>
        <taxon>Pseudomonadati</taxon>
        <taxon>Pseudomonadota</taxon>
        <taxon>Gammaproteobacteria</taxon>
        <taxon>Alteromonadales</taxon>
        <taxon>Shewanellaceae</taxon>
        <taxon>Parashewanella</taxon>
    </lineage>
</organism>
<dbReference type="GO" id="GO:0071949">
    <property type="term" value="F:FAD binding"/>
    <property type="evidence" value="ECO:0007669"/>
    <property type="project" value="TreeGrafter"/>
</dbReference>
<keyword evidence="1" id="KW-0408">Iron</keyword>
<proteinExistence type="inferred from homology"/>
<dbReference type="InterPro" id="IPR009050">
    <property type="entry name" value="Globin-like_sf"/>
</dbReference>
<dbReference type="GO" id="GO:0008941">
    <property type="term" value="F:nitric oxide dioxygenase NAD(P)H activity"/>
    <property type="evidence" value="ECO:0007669"/>
    <property type="project" value="TreeGrafter"/>
</dbReference>
<dbReference type="PANTHER" id="PTHR43396:SF6">
    <property type="entry name" value="ABL201WP"/>
    <property type="match status" value="1"/>
</dbReference>